<sequence length="63" mass="7684">MNYEVYTRKSKRNPETPQLQGKEKARLVEILNTPEVYDFSKFKKTRTVQSDELNFYVPEKWKR</sequence>
<accession>A0ABZ0UV46</accession>
<protein>
    <submittedName>
        <fullName evidence="2">Uncharacterized protein</fullName>
    </submittedName>
</protein>
<proteinExistence type="predicted"/>
<name>A0ABZ0UV46_9RICK</name>
<organism evidence="2 3">
    <name type="scientific">Candidatus Trichorickettsia mobilis</name>
    <dbReference type="NCBI Taxonomy" id="1346319"/>
    <lineage>
        <taxon>Bacteria</taxon>
        <taxon>Pseudomonadati</taxon>
        <taxon>Pseudomonadota</taxon>
        <taxon>Alphaproteobacteria</taxon>
        <taxon>Rickettsiales</taxon>
        <taxon>Rickettsiaceae</taxon>
        <taxon>Rickettsieae</taxon>
        <taxon>Candidatus Trichorickettsia</taxon>
    </lineage>
</organism>
<evidence type="ECO:0000313" key="2">
    <source>
        <dbReference type="EMBL" id="WPY01486.1"/>
    </source>
</evidence>
<dbReference type="EMBL" id="CP112933">
    <property type="protein sequence ID" value="WPY01486.1"/>
    <property type="molecule type" value="Genomic_DNA"/>
</dbReference>
<evidence type="ECO:0000313" key="3">
    <source>
        <dbReference type="Proteomes" id="UP001326613"/>
    </source>
</evidence>
<reference evidence="2 3" key="1">
    <citation type="submission" date="2022-10" db="EMBL/GenBank/DDBJ databases">
        <title>Host association and intracellularity evolved multiple times independently in the Rickettsiales.</title>
        <authorList>
            <person name="Castelli M."/>
            <person name="Nardi T."/>
            <person name="Gammuto L."/>
            <person name="Bellinzona G."/>
            <person name="Sabaneyeva E."/>
            <person name="Potekhin A."/>
            <person name="Serra V."/>
            <person name="Petroni G."/>
            <person name="Sassera D."/>
        </authorList>
    </citation>
    <scope>NUCLEOTIDE SEQUENCE [LARGE SCALE GENOMIC DNA]</scope>
    <source>
        <strain evidence="2 3">Kr 154-4</strain>
        <plasmid evidence="2 3">unnamed1</plasmid>
    </source>
</reference>
<keyword evidence="3" id="KW-1185">Reference proteome</keyword>
<keyword evidence="2" id="KW-0614">Plasmid</keyword>
<evidence type="ECO:0000256" key="1">
    <source>
        <dbReference type="SAM" id="MobiDB-lite"/>
    </source>
</evidence>
<gene>
    <name evidence="2" type="ORF">Trichorick_01399</name>
</gene>
<dbReference type="Proteomes" id="UP001326613">
    <property type="component" value="Plasmid unnamed1"/>
</dbReference>
<geneLocation type="plasmid" evidence="2 3">
    <name>unnamed1</name>
</geneLocation>
<feature type="region of interest" description="Disordered" evidence="1">
    <location>
        <begin position="1"/>
        <end position="20"/>
    </location>
</feature>